<keyword evidence="3" id="KW-1185">Reference proteome</keyword>
<proteinExistence type="predicted"/>
<dbReference type="Pfam" id="PF12802">
    <property type="entry name" value="MarR_2"/>
    <property type="match status" value="1"/>
</dbReference>
<evidence type="ECO:0000313" key="3">
    <source>
        <dbReference type="Proteomes" id="UP000270021"/>
    </source>
</evidence>
<evidence type="ECO:0000259" key="1">
    <source>
        <dbReference type="PROSITE" id="PS50995"/>
    </source>
</evidence>
<dbReference type="PANTHER" id="PTHR33164:SF99">
    <property type="entry name" value="MARR FAMILY REGULATORY PROTEIN"/>
    <property type="match status" value="1"/>
</dbReference>
<protein>
    <submittedName>
        <fullName evidence="2">MarR family transcriptional regulator</fullName>
    </submittedName>
</protein>
<sequence length="157" mass="17763">MWSRAATPDHREVDTPRQAWRAYWEATALLRDRLEKSLKDETGLRLTDYNLLLLLVEAGGSMRMGELANRMVFAPSRITYRVRDLADRGLVIRESEDADRRGALATITDEGRRVFRAAAQLHSCQVEEYFLNHLSPGDAEVLLTVFTAVGQNLDTTA</sequence>
<dbReference type="InterPro" id="IPR039422">
    <property type="entry name" value="MarR/SlyA-like"/>
</dbReference>
<organism evidence="2 3">
    <name type="scientific">Flaviflexus salsibiostraticola</name>
    <dbReference type="NCBI Taxonomy" id="1282737"/>
    <lineage>
        <taxon>Bacteria</taxon>
        <taxon>Bacillati</taxon>
        <taxon>Actinomycetota</taxon>
        <taxon>Actinomycetes</taxon>
        <taxon>Actinomycetales</taxon>
        <taxon>Actinomycetaceae</taxon>
        <taxon>Flaviflexus</taxon>
    </lineage>
</organism>
<evidence type="ECO:0000313" key="2">
    <source>
        <dbReference type="EMBL" id="AZN31139.1"/>
    </source>
</evidence>
<dbReference type="Proteomes" id="UP000270021">
    <property type="component" value="Chromosome"/>
</dbReference>
<gene>
    <name evidence="2" type="ORF">EJO69_09260</name>
</gene>
<dbReference type="GO" id="GO:0006950">
    <property type="term" value="P:response to stress"/>
    <property type="evidence" value="ECO:0007669"/>
    <property type="project" value="TreeGrafter"/>
</dbReference>
<dbReference type="InterPro" id="IPR000835">
    <property type="entry name" value="HTH_MarR-typ"/>
</dbReference>
<dbReference type="InterPro" id="IPR036390">
    <property type="entry name" value="WH_DNA-bd_sf"/>
</dbReference>
<name>A0A3S8ZCD7_9ACTO</name>
<reference evidence="2 3" key="1">
    <citation type="submission" date="2018-12" db="EMBL/GenBank/DDBJ databases">
        <title>Complete genome sequence of Flaviflexus salsibiostraticola KCTC 33148.</title>
        <authorList>
            <person name="Bae J.-W."/>
        </authorList>
    </citation>
    <scope>NUCLEOTIDE SEQUENCE [LARGE SCALE GENOMIC DNA]</scope>
    <source>
        <strain evidence="2 3">KCTC 33148</strain>
    </source>
</reference>
<dbReference type="OrthoDB" id="8635520at2"/>
<dbReference type="EMBL" id="CP034438">
    <property type="protein sequence ID" value="AZN31139.1"/>
    <property type="molecule type" value="Genomic_DNA"/>
</dbReference>
<dbReference type="SMART" id="SM00347">
    <property type="entry name" value="HTH_MARR"/>
    <property type="match status" value="1"/>
</dbReference>
<dbReference type="SUPFAM" id="SSF46785">
    <property type="entry name" value="Winged helix' DNA-binding domain"/>
    <property type="match status" value="1"/>
</dbReference>
<dbReference type="KEGG" id="fsl:EJO69_09260"/>
<accession>A0A3S8ZCD7</accession>
<dbReference type="PANTHER" id="PTHR33164">
    <property type="entry name" value="TRANSCRIPTIONAL REGULATOR, MARR FAMILY"/>
    <property type="match status" value="1"/>
</dbReference>
<dbReference type="GO" id="GO:0003700">
    <property type="term" value="F:DNA-binding transcription factor activity"/>
    <property type="evidence" value="ECO:0007669"/>
    <property type="project" value="InterPro"/>
</dbReference>
<dbReference type="Gene3D" id="1.10.10.10">
    <property type="entry name" value="Winged helix-like DNA-binding domain superfamily/Winged helix DNA-binding domain"/>
    <property type="match status" value="1"/>
</dbReference>
<feature type="domain" description="HTH marR-type" evidence="1">
    <location>
        <begin position="16"/>
        <end position="151"/>
    </location>
</feature>
<dbReference type="AlphaFoldDB" id="A0A3S8ZCD7"/>
<dbReference type="PROSITE" id="PS50995">
    <property type="entry name" value="HTH_MARR_2"/>
    <property type="match status" value="1"/>
</dbReference>
<dbReference type="InterPro" id="IPR036388">
    <property type="entry name" value="WH-like_DNA-bd_sf"/>
</dbReference>